<dbReference type="InterPro" id="IPR006477">
    <property type="entry name" value="Yir_bir_cir"/>
</dbReference>
<feature type="non-terminal residue" evidence="2">
    <location>
        <position position="370"/>
    </location>
</feature>
<reference evidence="2 3" key="1">
    <citation type="submission" date="2016-08" db="EMBL/GenBank/DDBJ databases">
        <authorList>
            <consortium name="Pathogen Informatics"/>
        </authorList>
    </citation>
    <scope>NUCLEOTIDE SEQUENCE [LARGE SCALE GENOMIC DNA]</scope>
    <source>
        <strain evidence="2 3">DK</strain>
    </source>
</reference>
<feature type="compositionally biased region" description="Basic residues" evidence="1">
    <location>
        <begin position="252"/>
        <end position="263"/>
    </location>
</feature>
<organism evidence="2 3">
    <name type="scientific">Plasmodium chabaudi adami</name>
    <dbReference type="NCBI Taxonomy" id="5826"/>
    <lineage>
        <taxon>Eukaryota</taxon>
        <taxon>Sar</taxon>
        <taxon>Alveolata</taxon>
        <taxon>Apicomplexa</taxon>
        <taxon>Aconoidasida</taxon>
        <taxon>Haemosporida</taxon>
        <taxon>Plasmodiidae</taxon>
        <taxon>Plasmodium</taxon>
        <taxon>Plasmodium (Vinckeia)</taxon>
    </lineage>
</organism>
<protein>
    <submittedName>
        <fullName evidence="2">CIR protein</fullName>
    </submittedName>
</protein>
<dbReference type="EMBL" id="FMIO01000642">
    <property type="protein sequence ID" value="SCM01238.1"/>
    <property type="molecule type" value="Genomic_DNA"/>
</dbReference>
<feature type="compositionally biased region" description="Polar residues" evidence="1">
    <location>
        <begin position="295"/>
        <end position="330"/>
    </location>
</feature>
<evidence type="ECO:0000256" key="1">
    <source>
        <dbReference type="SAM" id="MobiDB-lite"/>
    </source>
</evidence>
<dbReference type="Pfam" id="PF06022">
    <property type="entry name" value="Cir_Bir_Yir"/>
    <property type="match status" value="1"/>
</dbReference>
<sequence length="370" mass="42155">MRRHIQVCKLLLEGDSYFNGKDVDTQKFNKHSIIKAYCRNGGCKKNEERINALTAYIFKTFKDSIKSQSKYNDYDEYFLLWLSDKLFKIHLESIGKKNVINYMDGTILNQAYEKHLKNHKVKLDHWVLFDMIKGLKEANLKYMSEFYKLLNLICKLITGYYNGAQTKQLSKYPADCSHQYKNLYLNIYECKSYLNLLNKLKGIYDDFSSVIKKNSSNSELATKLQTLTPPNGKEMAAVRGFKTYEISNTKCKFPKKKNTKPKKPDKSPLQPSNQLKGRQQETPPPHKPEIKETKQQSSTESAPQLPQVPASNVQKDSPGSQGISGGTSDQLPKHGVKSQNSDDGQHNPASNSGTPKNQTDIPSVQDKPQE</sequence>
<feature type="compositionally biased region" description="Basic and acidic residues" evidence="1">
    <location>
        <begin position="284"/>
        <end position="294"/>
    </location>
</feature>
<dbReference type="AlphaFoldDB" id="A0A1D3LD04"/>
<dbReference type="Proteomes" id="UP000195879">
    <property type="component" value="Unassembled WGS sequence"/>
</dbReference>
<feature type="compositionally biased region" description="Polar residues" evidence="1">
    <location>
        <begin position="337"/>
        <end position="362"/>
    </location>
</feature>
<evidence type="ECO:0000313" key="3">
    <source>
        <dbReference type="Proteomes" id="UP000195879"/>
    </source>
</evidence>
<name>A0A1D3LD04_PLACE</name>
<feature type="region of interest" description="Disordered" evidence="1">
    <location>
        <begin position="252"/>
        <end position="370"/>
    </location>
</feature>
<evidence type="ECO:0000313" key="2">
    <source>
        <dbReference type="EMBL" id="SCM01238.1"/>
    </source>
</evidence>
<accession>A0A1D3LD04</accession>
<feature type="compositionally biased region" description="Polar residues" evidence="1">
    <location>
        <begin position="269"/>
        <end position="281"/>
    </location>
</feature>
<proteinExistence type="predicted"/>
<gene>
    <name evidence="2" type="ORF">PCHDK_000568300</name>
</gene>